<dbReference type="CDD" id="cd00293">
    <property type="entry name" value="USP-like"/>
    <property type="match status" value="1"/>
</dbReference>
<protein>
    <submittedName>
        <fullName evidence="3">Nucleotide-binding universal stress protein, UspA family</fullName>
    </submittedName>
</protein>
<dbReference type="RefSeq" id="WP_073310113.1">
    <property type="nucleotide sequence ID" value="NZ_FQWV01000007.1"/>
</dbReference>
<dbReference type="Pfam" id="PF00582">
    <property type="entry name" value="Usp"/>
    <property type="match status" value="1"/>
</dbReference>
<evidence type="ECO:0000313" key="3">
    <source>
        <dbReference type="EMBL" id="SHH41979.1"/>
    </source>
</evidence>
<organism evidence="3 4">
    <name type="scientific">Halobaculum gomorrense</name>
    <dbReference type="NCBI Taxonomy" id="43928"/>
    <lineage>
        <taxon>Archaea</taxon>
        <taxon>Methanobacteriati</taxon>
        <taxon>Methanobacteriota</taxon>
        <taxon>Stenosarchaea group</taxon>
        <taxon>Halobacteria</taxon>
        <taxon>Halobacteriales</taxon>
        <taxon>Haloferacaceae</taxon>
        <taxon>Halobaculum</taxon>
    </lineage>
</organism>
<evidence type="ECO:0000313" key="4">
    <source>
        <dbReference type="Proteomes" id="UP000184357"/>
    </source>
</evidence>
<accession>A0A1M5STW1</accession>
<dbReference type="PANTHER" id="PTHR46268">
    <property type="entry name" value="STRESS RESPONSE PROTEIN NHAX"/>
    <property type="match status" value="1"/>
</dbReference>
<dbReference type="Proteomes" id="UP000184357">
    <property type="component" value="Unassembled WGS sequence"/>
</dbReference>
<dbReference type="EMBL" id="FQWV01000007">
    <property type="protein sequence ID" value="SHH41979.1"/>
    <property type="molecule type" value="Genomic_DNA"/>
</dbReference>
<dbReference type="InterPro" id="IPR006016">
    <property type="entry name" value="UspA"/>
</dbReference>
<gene>
    <name evidence="3" type="ORF">SAMN05443636_2520</name>
</gene>
<dbReference type="InterPro" id="IPR006015">
    <property type="entry name" value="Universal_stress_UspA"/>
</dbReference>
<dbReference type="PRINTS" id="PR01438">
    <property type="entry name" value="UNVRSLSTRESS"/>
</dbReference>
<comment type="similarity">
    <text evidence="1">Belongs to the universal stress protein A family.</text>
</comment>
<sequence length="148" mass="15969">MSLTVERVLVPVDGSDESLTAVEYAVAVAERYDAQVHAVYVLGEEVVRAIEEAVVDRSEIAEDTEAFTDTVRDLAHAEGVEVSSSTAYGFSTKRKTTHPGSVILDTAKDIDADFIVIPREPLTGEPGEVLEKAAEYVLLYASQPVLSV</sequence>
<evidence type="ECO:0000256" key="1">
    <source>
        <dbReference type="ARBA" id="ARBA00008791"/>
    </source>
</evidence>
<dbReference type="OrthoDB" id="312762at2157"/>
<keyword evidence="4" id="KW-1185">Reference proteome</keyword>
<proteinExistence type="inferred from homology"/>
<dbReference type="Gene3D" id="3.40.50.620">
    <property type="entry name" value="HUPs"/>
    <property type="match status" value="1"/>
</dbReference>
<dbReference type="PANTHER" id="PTHR46268:SF6">
    <property type="entry name" value="UNIVERSAL STRESS PROTEIN UP12"/>
    <property type="match status" value="1"/>
</dbReference>
<feature type="domain" description="UspA" evidence="2">
    <location>
        <begin position="6"/>
        <end position="147"/>
    </location>
</feature>
<dbReference type="InterPro" id="IPR014729">
    <property type="entry name" value="Rossmann-like_a/b/a_fold"/>
</dbReference>
<dbReference type="STRING" id="43928.SAMN05443636_2520"/>
<reference evidence="3 4" key="1">
    <citation type="submission" date="2016-11" db="EMBL/GenBank/DDBJ databases">
        <authorList>
            <person name="Jaros S."/>
            <person name="Januszkiewicz K."/>
            <person name="Wedrychowicz H."/>
        </authorList>
    </citation>
    <scope>NUCLEOTIDE SEQUENCE [LARGE SCALE GENOMIC DNA]</scope>
    <source>
        <strain evidence="3 4">DSM 9297</strain>
    </source>
</reference>
<name>A0A1M5STW1_9EURY</name>
<dbReference type="SUPFAM" id="SSF52402">
    <property type="entry name" value="Adenine nucleotide alpha hydrolases-like"/>
    <property type="match status" value="1"/>
</dbReference>
<dbReference type="AlphaFoldDB" id="A0A1M5STW1"/>
<evidence type="ECO:0000259" key="2">
    <source>
        <dbReference type="Pfam" id="PF00582"/>
    </source>
</evidence>